<sequence length="103" mass="11277">MQATIGFLERVLRPKDVANLRVDPLQRLENRQKVPIDRPGTPRRRSTLPLASPLCFAFPPHAPIKPRVECARKRRHPVPPLVAADGSGASPAQEPDVCSATTA</sequence>
<proteinExistence type="predicted"/>
<feature type="region of interest" description="Disordered" evidence="1">
    <location>
        <begin position="78"/>
        <end position="103"/>
    </location>
</feature>
<reference evidence="3" key="1">
    <citation type="journal article" date="2019" name="Int. J. Syst. Evol. Microbiol.">
        <title>The Global Catalogue of Microorganisms (GCM) 10K type strain sequencing project: providing services to taxonomists for standard genome sequencing and annotation.</title>
        <authorList>
            <consortium name="The Broad Institute Genomics Platform"/>
            <consortium name="The Broad Institute Genome Sequencing Center for Infectious Disease"/>
            <person name="Wu L."/>
            <person name="Ma J."/>
        </authorList>
    </citation>
    <scope>NUCLEOTIDE SEQUENCE [LARGE SCALE GENOMIC DNA]</scope>
    <source>
        <strain evidence="3">JCM 16928</strain>
    </source>
</reference>
<evidence type="ECO:0000313" key="2">
    <source>
        <dbReference type="EMBL" id="GAA3537267.1"/>
    </source>
</evidence>
<protein>
    <submittedName>
        <fullName evidence="2">Uncharacterized protein</fullName>
    </submittedName>
</protein>
<keyword evidence="3" id="KW-1185">Reference proteome</keyword>
<evidence type="ECO:0000313" key="3">
    <source>
        <dbReference type="Proteomes" id="UP001501222"/>
    </source>
</evidence>
<organism evidence="2 3">
    <name type="scientific">Kribbella ginsengisoli</name>
    <dbReference type="NCBI Taxonomy" id="363865"/>
    <lineage>
        <taxon>Bacteria</taxon>
        <taxon>Bacillati</taxon>
        <taxon>Actinomycetota</taxon>
        <taxon>Actinomycetes</taxon>
        <taxon>Propionibacteriales</taxon>
        <taxon>Kribbellaceae</taxon>
        <taxon>Kribbella</taxon>
    </lineage>
</organism>
<dbReference type="RefSeq" id="WP_344836073.1">
    <property type="nucleotide sequence ID" value="NZ_BAABAA010000001.1"/>
</dbReference>
<dbReference type="EMBL" id="BAABAA010000001">
    <property type="protein sequence ID" value="GAA3537267.1"/>
    <property type="molecule type" value="Genomic_DNA"/>
</dbReference>
<dbReference type="Proteomes" id="UP001501222">
    <property type="component" value="Unassembled WGS sequence"/>
</dbReference>
<comment type="caution">
    <text evidence="2">The sequence shown here is derived from an EMBL/GenBank/DDBJ whole genome shotgun (WGS) entry which is preliminary data.</text>
</comment>
<gene>
    <name evidence="2" type="ORF">GCM10022235_00900</name>
</gene>
<accession>A0ABP6VNK8</accession>
<name>A0ABP6VNK8_9ACTN</name>
<evidence type="ECO:0000256" key="1">
    <source>
        <dbReference type="SAM" id="MobiDB-lite"/>
    </source>
</evidence>